<dbReference type="Gene3D" id="2.40.100.10">
    <property type="entry name" value="Cyclophilin-like"/>
    <property type="match status" value="1"/>
</dbReference>
<dbReference type="Proteomes" id="UP000196102">
    <property type="component" value="Unassembled WGS sequence"/>
</dbReference>
<dbReference type="EMBL" id="MAAX01000071">
    <property type="protein sequence ID" value="OUS18079.1"/>
    <property type="molecule type" value="Genomic_DNA"/>
</dbReference>
<sequence length="235" mass="26803">MGKSEVIFHNYNENSVLVSWNENTIDIIPQRSAFEMEVKKVFTDIIVNHGAYSILLLWKKKIHHSNVIDQLKKFLTDIKTYEANGISWRLPIYYELENELVDSLSEFSKEEIISKHQETIFTVDFIGFLPGFPYLKGLDSSLQLHRKFTPALQVAVGTVAISNEYCGIYPSQSPAGWHILGNCPLPMFDIRNDQPSLLVAGDRVQFYAISKEEHSSMKNQIANESVTLKSFQIDG</sequence>
<dbReference type="PANTHER" id="PTHR34698:SF2">
    <property type="entry name" value="5-OXOPROLINASE SUBUNIT B"/>
    <property type="match status" value="1"/>
</dbReference>
<keyword evidence="2" id="KW-0378">Hydrolase</keyword>
<dbReference type="InterPro" id="IPR003833">
    <property type="entry name" value="CT_C_D"/>
</dbReference>
<dbReference type="AlphaFoldDB" id="A0A1Z8B696"/>
<accession>A0A1Z8B696</accession>
<dbReference type="Pfam" id="PF02682">
    <property type="entry name" value="CT_C_D"/>
    <property type="match status" value="1"/>
</dbReference>
<dbReference type="SMART" id="SM00796">
    <property type="entry name" value="AHS1"/>
    <property type="match status" value="1"/>
</dbReference>
<keyword evidence="3" id="KW-0067">ATP-binding</keyword>
<evidence type="ECO:0000256" key="3">
    <source>
        <dbReference type="ARBA" id="ARBA00022840"/>
    </source>
</evidence>
<dbReference type="GO" id="GO:0016787">
    <property type="term" value="F:hydrolase activity"/>
    <property type="evidence" value="ECO:0007669"/>
    <property type="project" value="UniProtKB-KW"/>
</dbReference>
<comment type="caution">
    <text evidence="5">The sequence shown here is derived from an EMBL/GenBank/DDBJ whole genome shotgun (WGS) entry which is preliminary data.</text>
</comment>
<organism evidence="5 6">
    <name type="scientific">Nonlabens dokdonensis</name>
    <dbReference type="NCBI Taxonomy" id="328515"/>
    <lineage>
        <taxon>Bacteria</taxon>
        <taxon>Pseudomonadati</taxon>
        <taxon>Bacteroidota</taxon>
        <taxon>Flavobacteriia</taxon>
        <taxon>Flavobacteriales</taxon>
        <taxon>Flavobacteriaceae</taxon>
        <taxon>Nonlabens</taxon>
    </lineage>
</organism>
<gene>
    <name evidence="5" type="ORF">A9Q93_04070</name>
</gene>
<evidence type="ECO:0000313" key="6">
    <source>
        <dbReference type="Proteomes" id="UP000196102"/>
    </source>
</evidence>
<feature type="domain" description="Carboxyltransferase" evidence="4">
    <location>
        <begin position="6"/>
        <end position="198"/>
    </location>
</feature>
<evidence type="ECO:0000313" key="5">
    <source>
        <dbReference type="EMBL" id="OUS18079.1"/>
    </source>
</evidence>
<dbReference type="RefSeq" id="WP_303686108.1">
    <property type="nucleotide sequence ID" value="NZ_CAJXYO010000003.1"/>
</dbReference>
<name>A0A1Z8B696_9FLAO</name>
<dbReference type="InterPro" id="IPR010016">
    <property type="entry name" value="PxpB"/>
</dbReference>
<evidence type="ECO:0000259" key="4">
    <source>
        <dbReference type="SMART" id="SM00796"/>
    </source>
</evidence>
<keyword evidence="1" id="KW-0547">Nucleotide-binding</keyword>
<protein>
    <recommendedName>
        <fullName evidence="4">Carboxyltransferase domain-containing protein</fullName>
    </recommendedName>
</protein>
<dbReference type="GO" id="GO:0005524">
    <property type="term" value="F:ATP binding"/>
    <property type="evidence" value="ECO:0007669"/>
    <property type="project" value="UniProtKB-KW"/>
</dbReference>
<evidence type="ECO:0000256" key="1">
    <source>
        <dbReference type="ARBA" id="ARBA00022741"/>
    </source>
</evidence>
<dbReference type="SUPFAM" id="SSF50891">
    <property type="entry name" value="Cyclophilin-like"/>
    <property type="match status" value="1"/>
</dbReference>
<proteinExistence type="predicted"/>
<reference evidence="6" key="1">
    <citation type="journal article" date="2017" name="Proc. Natl. Acad. Sci. U.S.A.">
        <title>Simulation of Deepwater Horizon oil plume reveals substrate specialization within a complex community of hydrocarbon-degraders.</title>
        <authorList>
            <person name="Hu P."/>
            <person name="Dubinsky E.A."/>
            <person name="Probst A.J."/>
            <person name="Wang J."/>
            <person name="Sieber C.M.K."/>
            <person name="Tom L.M."/>
            <person name="Gardinali P."/>
            <person name="Banfield J.F."/>
            <person name="Atlas R.M."/>
            <person name="Andersen G.L."/>
        </authorList>
    </citation>
    <scope>NUCLEOTIDE SEQUENCE [LARGE SCALE GENOMIC DNA]</scope>
</reference>
<dbReference type="PANTHER" id="PTHR34698">
    <property type="entry name" value="5-OXOPROLINASE SUBUNIT B"/>
    <property type="match status" value="1"/>
</dbReference>
<evidence type="ECO:0000256" key="2">
    <source>
        <dbReference type="ARBA" id="ARBA00022801"/>
    </source>
</evidence>
<dbReference type="InterPro" id="IPR029000">
    <property type="entry name" value="Cyclophilin-like_dom_sf"/>
</dbReference>